<feature type="transmembrane region" description="Helical" evidence="4">
    <location>
        <begin position="157"/>
        <end position="179"/>
    </location>
</feature>
<dbReference type="PANTHER" id="PTHR42910">
    <property type="entry name" value="TRANSPORTER SCO4007-RELATED"/>
    <property type="match status" value="1"/>
</dbReference>
<dbReference type="InterPro" id="IPR036259">
    <property type="entry name" value="MFS_trans_sf"/>
</dbReference>
<name>U3AYC4_9VIBR</name>
<dbReference type="Pfam" id="PF07690">
    <property type="entry name" value="MFS_1"/>
    <property type="match status" value="1"/>
</dbReference>
<protein>
    <submittedName>
        <fullName evidence="6">Putative major facilitator superfamily protein</fullName>
    </submittedName>
</protein>
<feature type="transmembrane region" description="Helical" evidence="4">
    <location>
        <begin position="362"/>
        <end position="379"/>
    </location>
</feature>
<feature type="transmembrane region" description="Helical" evidence="4">
    <location>
        <begin position="325"/>
        <end position="342"/>
    </location>
</feature>
<evidence type="ECO:0000256" key="4">
    <source>
        <dbReference type="SAM" id="Phobius"/>
    </source>
</evidence>
<feature type="transmembrane region" description="Helical" evidence="4">
    <location>
        <begin position="124"/>
        <end position="145"/>
    </location>
</feature>
<feature type="transmembrane region" description="Helical" evidence="4">
    <location>
        <begin position="100"/>
        <end position="118"/>
    </location>
</feature>
<dbReference type="PROSITE" id="PS50850">
    <property type="entry name" value="MFS"/>
    <property type="match status" value="1"/>
</dbReference>
<dbReference type="SUPFAM" id="SSF103473">
    <property type="entry name" value="MFS general substrate transporter"/>
    <property type="match status" value="1"/>
</dbReference>
<gene>
    <name evidence="6" type="ORF">VEZ01S_01_00010</name>
</gene>
<feature type="transmembrane region" description="Helical" evidence="4">
    <location>
        <begin position="185"/>
        <end position="207"/>
    </location>
</feature>
<dbReference type="GO" id="GO:0022857">
    <property type="term" value="F:transmembrane transporter activity"/>
    <property type="evidence" value="ECO:0007669"/>
    <property type="project" value="InterPro"/>
</dbReference>
<feature type="domain" description="Major facilitator superfamily (MFS) profile" evidence="5">
    <location>
        <begin position="34"/>
        <end position="419"/>
    </location>
</feature>
<dbReference type="InterPro" id="IPR011701">
    <property type="entry name" value="MFS"/>
</dbReference>
<dbReference type="eggNOG" id="COG2814">
    <property type="taxonomic scope" value="Bacteria"/>
</dbReference>
<evidence type="ECO:0000256" key="3">
    <source>
        <dbReference type="ARBA" id="ARBA00023136"/>
    </source>
</evidence>
<keyword evidence="2 4" id="KW-1133">Transmembrane helix</keyword>
<keyword evidence="7" id="KW-1185">Reference proteome</keyword>
<comment type="caution">
    <text evidence="6">The sequence shown here is derived from an EMBL/GenBank/DDBJ whole genome shotgun (WGS) entry which is preliminary data.</text>
</comment>
<dbReference type="PANTHER" id="PTHR42910:SF1">
    <property type="entry name" value="MAJOR FACILITATOR SUPERFAMILY (MFS) PROFILE DOMAIN-CONTAINING PROTEIN"/>
    <property type="match status" value="1"/>
</dbReference>
<proteinExistence type="predicted"/>
<feature type="transmembrane region" description="Helical" evidence="4">
    <location>
        <begin position="239"/>
        <end position="260"/>
    </location>
</feature>
<feature type="transmembrane region" description="Helical" evidence="4">
    <location>
        <begin position="71"/>
        <end position="88"/>
    </location>
</feature>
<reference evidence="6 7" key="1">
    <citation type="submission" date="2013-09" db="EMBL/GenBank/DDBJ databases">
        <title>Whole genome shotgun sequence of Vibrio ezurae NBRC 102218.</title>
        <authorList>
            <person name="Yoshida I."/>
            <person name="Hosoyama A."/>
            <person name="Numata M."/>
            <person name="Hashimoto M."/>
            <person name="Hosoyama Y."/>
            <person name="Tsuchikane K."/>
            <person name="Noguchi M."/>
            <person name="Hirakata S."/>
            <person name="Ichikawa N."/>
            <person name="Ohji S."/>
            <person name="Yamazoe A."/>
            <person name="Fujita N."/>
        </authorList>
    </citation>
    <scope>NUCLEOTIDE SEQUENCE [LARGE SCALE GENOMIC DNA]</scope>
    <source>
        <strain evidence="6 7">NBRC 102218</strain>
    </source>
</reference>
<dbReference type="EMBL" id="BATM01000001">
    <property type="protein sequence ID" value="GAD78222.1"/>
    <property type="molecule type" value="Genomic_DNA"/>
</dbReference>
<dbReference type="Proteomes" id="UP000016562">
    <property type="component" value="Unassembled WGS sequence"/>
</dbReference>
<evidence type="ECO:0000256" key="2">
    <source>
        <dbReference type="ARBA" id="ARBA00022989"/>
    </source>
</evidence>
<evidence type="ECO:0000259" key="5">
    <source>
        <dbReference type="PROSITE" id="PS50850"/>
    </source>
</evidence>
<feature type="transmembrane region" description="Helical" evidence="4">
    <location>
        <begin position="272"/>
        <end position="289"/>
    </location>
</feature>
<dbReference type="Gene3D" id="1.20.1250.20">
    <property type="entry name" value="MFS general substrate transporter like domains"/>
    <property type="match status" value="1"/>
</dbReference>
<keyword evidence="3 4" id="KW-0472">Membrane</keyword>
<dbReference type="CDD" id="cd17324">
    <property type="entry name" value="MFS_NepI_like"/>
    <property type="match status" value="1"/>
</dbReference>
<feature type="transmembrane region" description="Helical" evidence="4">
    <location>
        <begin position="301"/>
        <end position="319"/>
    </location>
</feature>
<accession>U3AYC4</accession>
<organism evidence="6 7">
    <name type="scientific">Vibrio ezurae NBRC 102218</name>
    <dbReference type="NCBI Taxonomy" id="1219080"/>
    <lineage>
        <taxon>Bacteria</taxon>
        <taxon>Pseudomonadati</taxon>
        <taxon>Pseudomonadota</taxon>
        <taxon>Gammaproteobacteria</taxon>
        <taxon>Vibrionales</taxon>
        <taxon>Vibrionaceae</taxon>
        <taxon>Vibrio</taxon>
    </lineage>
</organism>
<dbReference type="AlphaFoldDB" id="U3AYC4"/>
<dbReference type="STRING" id="1219080.VEZ01S_01_00010"/>
<evidence type="ECO:0000313" key="6">
    <source>
        <dbReference type="EMBL" id="GAD78222.1"/>
    </source>
</evidence>
<evidence type="ECO:0000313" key="7">
    <source>
        <dbReference type="Proteomes" id="UP000016562"/>
    </source>
</evidence>
<keyword evidence="1 4" id="KW-0812">Transmembrane</keyword>
<sequence>MDYHDWYQGHSDSLCEFIGVSMNQSNNNPLSKGRLLLMSSAVSATAANLYYNQPILPQIGSDLGLTSEQLGSIPAAGQLGYAAALLLLSPLGDTIPRRRLIAILSVLLVASSVLAFSVSSLFMLVIACFAIGLSANITQQLIPFAASLSTPESKGKVIGTLMTGLTVGILLSRTLSGFIGEQFGWRAVFMMSAVLACIFGLLLYRFLPSNIPASKIPYPQLVLSMATLLKKHAALRQSALTGAFWFASFNALWATLALHVNDSPFNYNAQQAGLFGVIALAGIIGAKVSGSLVSKVGSRNMINVAVSLIVFGFIISGVFGDSLAGLIVGIILIDLGVFSAQVSNQVRVFSIDPAAQSRINGVYMLGYYLGGAWGSFVGVMAFEEFGWAGVSVFSIVMLFISFLANNAMNRSVLFDAQTSS</sequence>
<feature type="transmembrane region" description="Helical" evidence="4">
    <location>
        <begin position="385"/>
        <end position="404"/>
    </location>
</feature>
<dbReference type="InterPro" id="IPR020846">
    <property type="entry name" value="MFS_dom"/>
</dbReference>
<evidence type="ECO:0000256" key="1">
    <source>
        <dbReference type="ARBA" id="ARBA00022692"/>
    </source>
</evidence>